<feature type="transmembrane region" description="Helical" evidence="8">
    <location>
        <begin position="298"/>
        <end position="317"/>
    </location>
</feature>
<dbReference type="EMBL" id="CP046522">
    <property type="protein sequence ID" value="QGU94387.1"/>
    <property type="molecule type" value="Genomic_DNA"/>
</dbReference>
<comment type="subcellular location">
    <subcellularLocation>
        <location evidence="1">Cell membrane</location>
        <topology evidence="1">Multi-pass membrane protein</topology>
    </subcellularLocation>
</comment>
<evidence type="ECO:0000256" key="6">
    <source>
        <dbReference type="ARBA" id="ARBA00022989"/>
    </source>
</evidence>
<keyword evidence="6 8" id="KW-1133">Transmembrane helix</keyword>
<reference evidence="9 10" key="1">
    <citation type="submission" date="2019-12" db="EMBL/GenBank/DDBJ databases">
        <title>Genome sequenceing of Clostridium bovifaecis.</title>
        <authorList>
            <person name="Yao Y."/>
        </authorList>
    </citation>
    <scope>NUCLEOTIDE SEQUENCE [LARGE SCALE GENOMIC DNA]</scope>
    <source>
        <strain evidence="9 10">BXX</strain>
    </source>
</reference>
<dbReference type="PANTHER" id="PTHR30472:SF24">
    <property type="entry name" value="FERRIC ENTEROBACTIN TRANSPORT SYSTEM PERMEASE PROTEIN FEPG"/>
    <property type="match status" value="1"/>
</dbReference>
<dbReference type="GO" id="GO:0005886">
    <property type="term" value="C:plasma membrane"/>
    <property type="evidence" value="ECO:0007669"/>
    <property type="project" value="UniProtKB-SubCell"/>
</dbReference>
<feature type="transmembrane region" description="Helical" evidence="8">
    <location>
        <begin position="256"/>
        <end position="286"/>
    </location>
</feature>
<feature type="transmembrane region" description="Helical" evidence="8">
    <location>
        <begin position="104"/>
        <end position="125"/>
    </location>
</feature>
<feature type="transmembrane region" description="Helical" evidence="8">
    <location>
        <begin position="167"/>
        <end position="195"/>
    </location>
</feature>
<proteinExistence type="inferred from homology"/>
<evidence type="ECO:0000256" key="2">
    <source>
        <dbReference type="ARBA" id="ARBA00007935"/>
    </source>
</evidence>
<organism evidence="9 10">
    <name type="scientific">Clostridium bovifaecis</name>
    <dbReference type="NCBI Taxonomy" id="2184719"/>
    <lineage>
        <taxon>Bacteria</taxon>
        <taxon>Bacillati</taxon>
        <taxon>Bacillota</taxon>
        <taxon>Clostridia</taxon>
        <taxon>Eubacteriales</taxon>
        <taxon>Clostridiaceae</taxon>
        <taxon>Clostridium</taxon>
    </lineage>
</organism>
<sequence length="349" mass="37841">MMDFIVFRKNKISFLYERKSLITFIILLILAVASVLLSLSIGKTNFSIIEVIKTLLGMGSKYDELMIKHFRLPRALAGLLVGTSLALSGTILQGIAKNPLASPNLIGVVDGGSVGALIFLTIFLSPRDNSLTVSIFFMPIFALITAFLVAFLVYVTAFKNGVNSLRLILVGIAFSGIAKALTTLLIINGPLIFIAEANTWITGTVYGTNWAQVKLLALWFLIFLVITLLYIRDLNVQNLDDHLAIGLGTKLERKRLIMILLSAALASGAVAVGGGISFVGLIAPHIARQLTNSSFENVIPLSILIGGIMVVLADIIARTMFYPLDLPVGIFTASIGAPFFIFLLWKKQK</sequence>
<protein>
    <submittedName>
        <fullName evidence="9">Iron chelate uptake ABC transporter family permease subunit</fullName>
    </submittedName>
</protein>
<dbReference type="FunFam" id="1.10.3470.10:FF:000001">
    <property type="entry name" value="Vitamin B12 ABC transporter permease BtuC"/>
    <property type="match status" value="1"/>
</dbReference>
<evidence type="ECO:0000256" key="4">
    <source>
        <dbReference type="ARBA" id="ARBA00022475"/>
    </source>
</evidence>
<dbReference type="GO" id="GO:0033214">
    <property type="term" value="P:siderophore-iron import into cell"/>
    <property type="evidence" value="ECO:0007669"/>
    <property type="project" value="TreeGrafter"/>
</dbReference>
<feature type="transmembrane region" description="Helical" evidence="8">
    <location>
        <begin position="75"/>
        <end position="92"/>
    </location>
</feature>
<evidence type="ECO:0000256" key="3">
    <source>
        <dbReference type="ARBA" id="ARBA00022448"/>
    </source>
</evidence>
<feature type="transmembrane region" description="Helical" evidence="8">
    <location>
        <begin position="324"/>
        <end position="345"/>
    </location>
</feature>
<evidence type="ECO:0000256" key="7">
    <source>
        <dbReference type="ARBA" id="ARBA00023136"/>
    </source>
</evidence>
<comment type="similarity">
    <text evidence="2">Belongs to the binding-protein-dependent transport system permease family. FecCD subfamily.</text>
</comment>
<evidence type="ECO:0000313" key="10">
    <source>
        <dbReference type="Proteomes" id="UP000422764"/>
    </source>
</evidence>
<dbReference type="InterPro" id="IPR037294">
    <property type="entry name" value="ABC_BtuC-like"/>
</dbReference>
<feature type="transmembrane region" description="Helical" evidence="8">
    <location>
        <begin position="215"/>
        <end position="235"/>
    </location>
</feature>
<evidence type="ECO:0000256" key="8">
    <source>
        <dbReference type="SAM" id="Phobius"/>
    </source>
</evidence>
<keyword evidence="3" id="KW-0813">Transport</keyword>
<dbReference type="Gene3D" id="1.10.3470.10">
    <property type="entry name" value="ABC transporter involved in vitamin B12 uptake, BtuC"/>
    <property type="match status" value="1"/>
</dbReference>
<name>A0A6I6F0V0_9CLOT</name>
<dbReference type="SUPFAM" id="SSF81345">
    <property type="entry name" value="ABC transporter involved in vitamin B12 uptake, BtuC"/>
    <property type="match status" value="1"/>
</dbReference>
<evidence type="ECO:0000256" key="5">
    <source>
        <dbReference type="ARBA" id="ARBA00022692"/>
    </source>
</evidence>
<dbReference type="PRINTS" id="PR00173">
    <property type="entry name" value="EDTRNSPORT"/>
</dbReference>
<dbReference type="GO" id="GO:0022857">
    <property type="term" value="F:transmembrane transporter activity"/>
    <property type="evidence" value="ECO:0007669"/>
    <property type="project" value="InterPro"/>
</dbReference>
<dbReference type="PANTHER" id="PTHR30472">
    <property type="entry name" value="FERRIC ENTEROBACTIN TRANSPORT SYSTEM PERMEASE PROTEIN"/>
    <property type="match status" value="1"/>
</dbReference>
<gene>
    <name evidence="9" type="ORF">GOM49_04060</name>
</gene>
<dbReference type="InterPro" id="IPR000522">
    <property type="entry name" value="ABC_transptr_permease_BtuC"/>
</dbReference>
<dbReference type="Proteomes" id="UP000422764">
    <property type="component" value="Chromosome"/>
</dbReference>
<accession>A0A6I6F0V0</accession>
<keyword evidence="7 8" id="KW-0472">Membrane</keyword>
<dbReference type="Pfam" id="PF01032">
    <property type="entry name" value="FecCD"/>
    <property type="match status" value="1"/>
</dbReference>
<keyword evidence="4" id="KW-1003">Cell membrane</keyword>
<keyword evidence="10" id="KW-1185">Reference proteome</keyword>
<dbReference type="AlphaFoldDB" id="A0A6I6F0V0"/>
<evidence type="ECO:0000256" key="1">
    <source>
        <dbReference type="ARBA" id="ARBA00004651"/>
    </source>
</evidence>
<dbReference type="CDD" id="cd06550">
    <property type="entry name" value="TM_ABC_iron-siderophores_like"/>
    <property type="match status" value="1"/>
</dbReference>
<evidence type="ECO:0000313" key="9">
    <source>
        <dbReference type="EMBL" id="QGU94387.1"/>
    </source>
</evidence>
<feature type="transmembrane region" description="Helical" evidence="8">
    <location>
        <begin position="21"/>
        <end position="41"/>
    </location>
</feature>
<feature type="transmembrane region" description="Helical" evidence="8">
    <location>
        <begin position="131"/>
        <end position="155"/>
    </location>
</feature>
<keyword evidence="5 8" id="KW-0812">Transmembrane</keyword>